<name>A0A6G9Z3L9_9NOCA</name>
<reference evidence="6 7" key="1">
    <citation type="journal article" date="2019" name="ACS Chem. Biol.">
        <title>Identification and Mobilization of a Cryptic Antibiotic Biosynthesis Gene Locus from a Human-Pathogenic Nocardia Isolate.</title>
        <authorList>
            <person name="Herisse M."/>
            <person name="Ishida K."/>
            <person name="Porter J.L."/>
            <person name="Howden B."/>
            <person name="Hertweck C."/>
            <person name="Stinear T.P."/>
            <person name="Pidot S.J."/>
        </authorList>
    </citation>
    <scope>NUCLEOTIDE SEQUENCE [LARGE SCALE GENOMIC DNA]</scope>
    <source>
        <strain evidence="6 7">AUSMDU00012715</strain>
    </source>
</reference>
<evidence type="ECO:0000256" key="3">
    <source>
        <dbReference type="ARBA" id="ARBA00023163"/>
    </source>
</evidence>
<gene>
    <name evidence="6" type="ORF">F6W96_19715</name>
</gene>
<evidence type="ECO:0000313" key="7">
    <source>
        <dbReference type="Proteomes" id="UP000500953"/>
    </source>
</evidence>
<dbReference type="InterPro" id="IPR036271">
    <property type="entry name" value="Tet_transcr_reg_TetR-rel_C_sf"/>
</dbReference>
<evidence type="ECO:0000256" key="4">
    <source>
        <dbReference type="PROSITE-ProRule" id="PRU00335"/>
    </source>
</evidence>
<organism evidence="6 7">
    <name type="scientific">Nocardia terpenica</name>
    <dbReference type="NCBI Taxonomy" id="455432"/>
    <lineage>
        <taxon>Bacteria</taxon>
        <taxon>Bacillati</taxon>
        <taxon>Actinomycetota</taxon>
        <taxon>Actinomycetes</taxon>
        <taxon>Mycobacteriales</taxon>
        <taxon>Nocardiaceae</taxon>
        <taxon>Nocardia</taxon>
    </lineage>
</organism>
<evidence type="ECO:0000256" key="1">
    <source>
        <dbReference type="ARBA" id="ARBA00023015"/>
    </source>
</evidence>
<keyword evidence="3" id="KW-0804">Transcription</keyword>
<feature type="domain" description="HTH tetR-type" evidence="5">
    <location>
        <begin position="34"/>
        <end position="94"/>
    </location>
</feature>
<keyword evidence="2 4" id="KW-0238">DNA-binding</keyword>
<dbReference type="Gene3D" id="1.10.10.60">
    <property type="entry name" value="Homeodomain-like"/>
    <property type="match status" value="1"/>
</dbReference>
<dbReference type="Gene3D" id="1.10.357.10">
    <property type="entry name" value="Tetracycline Repressor, domain 2"/>
    <property type="match status" value="1"/>
</dbReference>
<dbReference type="PANTHER" id="PTHR30055">
    <property type="entry name" value="HTH-TYPE TRANSCRIPTIONAL REGULATOR RUTR"/>
    <property type="match status" value="1"/>
</dbReference>
<dbReference type="PROSITE" id="PS50977">
    <property type="entry name" value="HTH_TETR_2"/>
    <property type="match status" value="1"/>
</dbReference>
<dbReference type="GO" id="GO:0003700">
    <property type="term" value="F:DNA-binding transcription factor activity"/>
    <property type="evidence" value="ECO:0007669"/>
    <property type="project" value="TreeGrafter"/>
</dbReference>
<dbReference type="SUPFAM" id="SSF46689">
    <property type="entry name" value="Homeodomain-like"/>
    <property type="match status" value="1"/>
</dbReference>
<keyword evidence="1" id="KW-0805">Transcription regulation</keyword>
<dbReference type="PRINTS" id="PR00455">
    <property type="entry name" value="HTHTETR"/>
</dbReference>
<feature type="DNA-binding region" description="H-T-H motif" evidence="4">
    <location>
        <begin position="57"/>
        <end position="76"/>
    </location>
</feature>
<dbReference type="Pfam" id="PF02909">
    <property type="entry name" value="TetR_C_1"/>
    <property type="match status" value="1"/>
</dbReference>
<evidence type="ECO:0000259" key="5">
    <source>
        <dbReference type="PROSITE" id="PS50977"/>
    </source>
</evidence>
<dbReference type="EMBL" id="CP046173">
    <property type="protein sequence ID" value="QIS20189.1"/>
    <property type="molecule type" value="Genomic_DNA"/>
</dbReference>
<dbReference type="PANTHER" id="PTHR30055:SF151">
    <property type="entry name" value="TRANSCRIPTIONAL REGULATORY PROTEIN"/>
    <property type="match status" value="1"/>
</dbReference>
<dbReference type="GO" id="GO:0045892">
    <property type="term" value="P:negative regulation of DNA-templated transcription"/>
    <property type="evidence" value="ECO:0007669"/>
    <property type="project" value="InterPro"/>
</dbReference>
<dbReference type="GO" id="GO:0000976">
    <property type="term" value="F:transcription cis-regulatory region binding"/>
    <property type="evidence" value="ECO:0007669"/>
    <property type="project" value="TreeGrafter"/>
</dbReference>
<dbReference type="InterPro" id="IPR001647">
    <property type="entry name" value="HTH_TetR"/>
</dbReference>
<evidence type="ECO:0000313" key="6">
    <source>
        <dbReference type="EMBL" id="QIS20189.1"/>
    </source>
</evidence>
<proteinExistence type="predicted"/>
<dbReference type="SUPFAM" id="SSF48498">
    <property type="entry name" value="Tetracyclin repressor-like, C-terminal domain"/>
    <property type="match status" value="1"/>
</dbReference>
<dbReference type="RefSeq" id="WP_167487546.1">
    <property type="nucleotide sequence ID" value="NZ_CP046173.1"/>
</dbReference>
<sequence length="262" mass="28537">MPEDSGADVEPRVPQELSRLWRVSEAGRMGRPAELDVERVVTAAVALADEAGLPAVTLPNIAKSLGYSTMSLYRHVGSKDELLTLLLDAGVGAPPDIRSAPDRWRPGLRRWTLALREVYTARRWLLDIPLAGPPSGPNQIAWLDTGLRVLRAAPLTPSAKIAVLTLLAGYVRQMVTLAADHAPALGSDPAHAYRTYAATLSRLVHPDRFPYAAPLFTEFGFATPEYDREPVTAFHFDFGLDTILRGITPDTPTADNDRPPST</sequence>
<dbReference type="InterPro" id="IPR009057">
    <property type="entry name" value="Homeodomain-like_sf"/>
</dbReference>
<dbReference type="InterPro" id="IPR050109">
    <property type="entry name" value="HTH-type_TetR-like_transc_reg"/>
</dbReference>
<dbReference type="Pfam" id="PF00440">
    <property type="entry name" value="TetR_N"/>
    <property type="match status" value="1"/>
</dbReference>
<dbReference type="InterPro" id="IPR004111">
    <property type="entry name" value="Repressor_TetR_C"/>
</dbReference>
<evidence type="ECO:0000256" key="2">
    <source>
        <dbReference type="ARBA" id="ARBA00023125"/>
    </source>
</evidence>
<accession>A0A6G9Z3L9</accession>
<dbReference type="Proteomes" id="UP000500953">
    <property type="component" value="Chromosome"/>
</dbReference>
<dbReference type="AlphaFoldDB" id="A0A6G9Z3L9"/>
<protein>
    <submittedName>
        <fullName evidence="6">TetR family transcriptional regulator</fullName>
    </submittedName>
</protein>